<protein>
    <submittedName>
        <fullName evidence="3">Uncharacterized protein</fullName>
    </submittedName>
</protein>
<keyword evidence="2" id="KW-0812">Transmembrane</keyword>
<sequence length="614" mass="66194">MATDQASLAKEALDLTLELERCRKNQKEHINTAEVLENQANAFAAILATNTPAAGTSADADLEGEDRENVILGEISKLLITSRQHRVPCLKPQIEVLHQAIREYDITAAVHAFREISALVVAAKDERAQAAAMLAWMVSVEGGDFDKVLQQAWGPDGNGVAWPGETVEEAYRQDAAKRLNERDNSEEEEDGDAIQVDLEKRAGDVDDGEHSQQASTRDLSRDTEDSLAPAVSAVTLEQQNDQPFQNVVQELVNESENKRTSGKSIGDPGERNWHLPGPGSAECFDQQGGQSPEEGLQEAVDRHTSEAADQASQDDLEQLSEPEPATLSAAQVARMLPDAAYGLGIDTDRRNSDHHHHHDHDPDTAYEGSSGAKDVVLNRFWLRFVQQHHSAITSAIIAAVASFLCIYVLYAHAASTSISKAAATYLICSTGIRDDLIPSMAALSLPLSSVVGLASWAAESSVVLRWLALDHRRARVRGKERVSAEFVERLGGTIMQVGSQMKGFQACLGQYGEAGETQDYGGQGQTHGSSKFDAAAEARNTLASLHANTGRRRCRESFTLGLVHAMGNDAGNVFQEAGNPGSPLDMILEQRGQSLEGVIGDLVLGGQDQSGQLA</sequence>
<dbReference type="EMBL" id="RIBY02002545">
    <property type="protein sequence ID" value="KAH9809754.1"/>
    <property type="molecule type" value="Genomic_DNA"/>
</dbReference>
<keyword evidence="4" id="KW-1185">Reference proteome</keyword>
<evidence type="ECO:0000313" key="3">
    <source>
        <dbReference type="EMBL" id="KAH9809754.1"/>
    </source>
</evidence>
<reference evidence="3 4" key="1">
    <citation type="journal article" date="2018" name="IMA Fungus">
        <title>IMA Genome-F 10: Nine draft genome sequences of Claviceps purpurea s.lat., including C. arundinis, C. humidiphila, and C. cf. spartinae, pseudomolecules for the pitch canker pathogen Fusarium circinatum, draft genome of Davidsoniella eucalypti, Grosmannia galeiformis, Quambalaria eucalypti, and Teratosphaeria destructans.</title>
        <authorList>
            <person name="Wingfield B.D."/>
            <person name="Liu M."/>
            <person name="Nguyen H.D."/>
            <person name="Lane F.A."/>
            <person name="Morgan S.W."/>
            <person name="De Vos L."/>
            <person name="Wilken P.M."/>
            <person name="Duong T.A."/>
            <person name="Aylward J."/>
            <person name="Coetzee M.P."/>
            <person name="Dadej K."/>
            <person name="De Beer Z.W."/>
            <person name="Findlay W."/>
            <person name="Havenga M."/>
            <person name="Kolarik M."/>
            <person name="Menzies J.G."/>
            <person name="Naidoo K."/>
            <person name="Pochopski O."/>
            <person name="Shoukouhi P."/>
            <person name="Santana Q.C."/>
            <person name="Seifert K.A."/>
            <person name="Soal N."/>
            <person name="Steenkamp E.T."/>
            <person name="Tatham C.T."/>
            <person name="van der Nest M.A."/>
            <person name="Wingfield M.J."/>
        </authorList>
    </citation>
    <scope>NUCLEOTIDE SEQUENCE [LARGE SCALE GENOMIC DNA]</scope>
    <source>
        <strain evidence="3">CMW44962</strain>
    </source>
</reference>
<feature type="region of interest" description="Disordered" evidence="1">
    <location>
        <begin position="252"/>
        <end position="321"/>
    </location>
</feature>
<name>A0A9W7SIQ0_9PEZI</name>
<feature type="region of interest" description="Disordered" evidence="1">
    <location>
        <begin position="343"/>
        <end position="369"/>
    </location>
</feature>
<evidence type="ECO:0000256" key="2">
    <source>
        <dbReference type="SAM" id="Phobius"/>
    </source>
</evidence>
<dbReference type="Proteomes" id="UP001138500">
    <property type="component" value="Unassembled WGS sequence"/>
</dbReference>
<keyword evidence="2" id="KW-0472">Membrane</keyword>
<comment type="caution">
    <text evidence="3">The sequence shown here is derived from an EMBL/GenBank/DDBJ whole genome shotgun (WGS) entry which is preliminary data.</text>
</comment>
<evidence type="ECO:0000256" key="1">
    <source>
        <dbReference type="SAM" id="MobiDB-lite"/>
    </source>
</evidence>
<evidence type="ECO:0000313" key="4">
    <source>
        <dbReference type="Proteomes" id="UP001138500"/>
    </source>
</evidence>
<accession>A0A9W7SIQ0</accession>
<proteinExistence type="predicted"/>
<dbReference type="AlphaFoldDB" id="A0A9W7SIQ0"/>
<keyword evidence="2" id="KW-1133">Transmembrane helix</keyword>
<reference evidence="3 4" key="2">
    <citation type="journal article" date="2021" name="Curr. Genet.">
        <title>Genetic response to nitrogen starvation in the aggressive Eucalyptus foliar pathogen Teratosphaeria destructans.</title>
        <authorList>
            <person name="Havenga M."/>
            <person name="Wingfield B.D."/>
            <person name="Wingfield M.J."/>
            <person name="Dreyer L.L."/>
            <person name="Roets F."/>
            <person name="Aylward J."/>
        </authorList>
    </citation>
    <scope>NUCLEOTIDE SEQUENCE [LARGE SCALE GENOMIC DNA]</scope>
    <source>
        <strain evidence="3">CMW44962</strain>
    </source>
</reference>
<organism evidence="3 4">
    <name type="scientific">Teratosphaeria destructans</name>
    <dbReference type="NCBI Taxonomy" id="418781"/>
    <lineage>
        <taxon>Eukaryota</taxon>
        <taxon>Fungi</taxon>
        <taxon>Dikarya</taxon>
        <taxon>Ascomycota</taxon>
        <taxon>Pezizomycotina</taxon>
        <taxon>Dothideomycetes</taxon>
        <taxon>Dothideomycetidae</taxon>
        <taxon>Mycosphaerellales</taxon>
        <taxon>Teratosphaeriaceae</taxon>
        <taxon>Teratosphaeria</taxon>
    </lineage>
</organism>
<feature type="compositionally biased region" description="Basic and acidic residues" evidence="1">
    <location>
        <begin position="201"/>
        <end position="210"/>
    </location>
</feature>
<feature type="transmembrane region" description="Helical" evidence="2">
    <location>
        <begin position="391"/>
        <end position="410"/>
    </location>
</feature>
<feature type="region of interest" description="Disordered" evidence="1">
    <location>
        <begin position="201"/>
        <end position="227"/>
    </location>
</feature>
<gene>
    <name evidence="3" type="ORF">Tdes44962_MAKER06088</name>
</gene>